<proteinExistence type="predicted"/>
<protein>
    <submittedName>
        <fullName evidence="2">Uncharacterized protein</fullName>
    </submittedName>
</protein>
<dbReference type="AlphaFoldDB" id="A0A915PMK8"/>
<sequence length="57" mass="6271">MAHQGKKPSDVIPKDAISQWDVKVAQRIVKVCRSDIPGTAMCQGLRQCILYSDGLSK</sequence>
<evidence type="ECO:0000313" key="2">
    <source>
        <dbReference type="WBParaSite" id="sdigi.contig184.g5810.t1"/>
    </source>
</evidence>
<evidence type="ECO:0000313" key="1">
    <source>
        <dbReference type="Proteomes" id="UP000887581"/>
    </source>
</evidence>
<name>A0A915PMK8_9BILA</name>
<reference evidence="2" key="1">
    <citation type="submission" date="2022-11" db="UniProtKB">
        <authorList>
            <consortium name="WormBaseParasite"/>
        </authorList>
    </citation>
    <scope>IDENTIFICATION</scope>
</reference>
<dbReference type="Proteomes" id="UP000887581">
    <property type="component" value="Unplaced"/>
</dbReference>
<accession>A0A915PMK8</accession>
<dbReference type="WBParaSite" id="sdigi.contig184.g5810.t1">
    <property type="protein sequence ID" value="sdigi.contig184.g5810.t1"/>
    <property type="gene ID" value="sdigi.contig184.g5810"/>
</dbReference>
<organism evidence="1 2">
    <name type="scientific">Setaria digitata</name>
    <dbReference type="NCBI Taxonomy" id="48799"/>
    <lineage>
        <taxon>Eukaryota</taxon>
        <taxon>Metazoa</taxon>
        <taxon>Ecdysozoa</taxon>
        <taxon>Nematoda</taxon>
        <taxon>Chromadorea</taxon>
        <taxon>Rhabditida</taxon>
        <taxon>Spirurina</taxon>
        <taxon>Spiruromorpha</taxon>
        <taxon>Filarioidea</taxon>
        <taxon>Setariidae</taxon>
        <taxon>Setaria</taxon>
    </lineage>
</organism>
<keyword evidence="1" id="KW-1185">Reference proteome</keyword>